<gene>
    <name evidence="2" type="ORF">HaLaN_01361</name>
</gene>
<reference evidence="2 3" key="1">
    <citation type="submission" date="2020-02" db="EMBL/GenBank/DDBJ databases">
        <title>Draft genome sequence of Haematococcus lacustris strain NIES-144.</title>
        <authorList>
            <person name="Morimoto D."/>
            <person name="Nakagawa S."/>
            <person name="Yoshida T."/>
            <person name="Sawayama S."/>
        </authorList>
    </citation>
    <scope>NUCLEOTIDE SEQUENCE [LARGE SCALE GENOMIC DNA]</scope>
    <source>
        <strain evidence="2 3">NIES-144</strain>
    </source>
</reference>
<accession>A0A699YBI0</accession>
<feature type="region of interest" description="Disordered" evidence="1">
    <location>
        <begin position="75"/>
        <end position="99"/>
    </location>
</feature>
<feature type="region of interest" description="Disordered" evidence="1">
    <location>
        <begin position="1"/>
        <end position="49"/>
    </location>
</feature>
<comment type="caution">
    <text evidence="2">The sequence shown here is derived from an EMBL/GenBank/DDBJ whole genome shotgun (WGS) entry which is preliminary data.</text>
</comment>
<protein>
    <submittedName>
        <fullName evidence="2">Uncharacterized protein</fullName>
    </submittedName>
</protein>
<name>A0A699YBI0_HAELA</name>
<evidence type="ECO:0000313" key="2">
    <source>
        <dbReference type="EMBL" id="GFH06691.1"/>
    </source>
</evidence>
<evidence type="ECO:0000256" key="1">
    <source>
        <dbReference type="SAM" id="MobiDB-lite"/>
    </source>
</evidence>
<sequence>MQLAYTHAWPPAGWVPLASTSKPTQDPSNCQQSPHDPAPRPTGAAGVEAGEGCPVTALLSTTFGPKCAPICRHGVRSDGHAGPHGGRHIPGHPGSQGLL</sequence>
<proteinExistence type="predicted"/>
<feature type="compositionally biased region" description="Polar residues" evidence="1">
    <location>
        <begin position="18"/>
        <end position="34"/>
    </location>
</feature>
<dbReference type="EMBL" id="BLLF01000051">
    <property type="protein sequence ID" value="GFH06691.1"/>
    <property type="molecule type" value="Genomic_DNA"/>
</dbReference>
<evidence type="ECO:0000313" key="3">
    <source>
        <dbReference type="Proteomes" id="UP000485058"/>
    </source>
</evidence>
<keyword evidence="3" id="KW-1185">Reference proteome</keyword>
<dbReference type="AlphaFoldDB" id="A0A699YBI0"/>
<organism evidence="2 3">
    <name type="scientific">Haematococcus lacustris</name>
    <name type="common">Green alga</name>
    <name type="synonym">Haematococcus pluvialis</name>
    <dbReference type="NCBI Taxonomy" id="44745"/>
    <lineage>
        <taxon>Eukaryota</taxon>
        <taxon>Viridiplantae</taxon>
        <taxon>Chlorophyta</taxon>
        <taxon>core chlorophytes</taxon>
        <taxon>Chlorophyceae</taxon>
        <taxon>CS clade</taxon>
        <taxon>Chlamydomonadales</taxon>
        <taxon>Haematococcaceae</taxon>
        <taxon>Haematococcus</taxon>
    </lineage>
</organism>
<dbReference type="Proteomes" id="UP000485058">
    <property type="component" value="Unassembled WGS sequence"/>
</dbReference>